<dbReference type="InterPro" id="IPR050613">
    <property type="entry name" value="Sec_Metabolite_Reg"/>
</dbReference>
<evidence type="ECO:0000256" key="4">
    <source>
        <dbReference type="SAM" id="MobiDB-lite"/>
    </source>
</evidence>
<dbReference type="CDD" id="cd00067">
    <property type="entry name" value="GAL4"/>
    <property type="match status" value="1"/>
</dbReference>
<dbReference type="SMART" id="SM00906">
    <property type="entry name" value="Fungal_trans"/>
    <property type="match status" value="1"/>
</dbReference>
<protein>
    <recommendedName>
        <fullName evidence="5">Zn(2)-C6 fungal-type domain-containing protein</fullName>
    </recommendedName>
</protein>
<dbReference type="PROSITE" id="PS00463">
    <property type="entry name" value="ZN2_CY6_FUNGAL_1"/>
    <property type="match status" value="1"/>
</dbReference>
<accession>A0ABR3PQ62</accession>
<keyword evidence="3" id="KW-0539">Nucleus</keyword>
<evidence type="ECO:0000313" key="6">
    <source>
        <dbReference type="EMBL" id="KAL1311323.1"/>
    </source>
</evidence>
<comment type="subcellular location">
    <subcellularLocation>
        <location evidence="1">Nucleus</location>
    </subcellularLocation>
</comment>
<dbReference type="Pfam" id="PF04082">
    <property type="entry name" value="Fungal_trans"/>
    <property type="match status" value="1"/>
</dbReference>
<dbReference type="Proteomes" id="UP001562354">
    <property type="component" value="Unassembled WGS sequence"/>
</dbReference>
<keyword evidence="7" id="KW-1185">Reference proteome</keyword>
<dbReference type="InterPro" id="IPR007219">
    <property type="entry name" value="XnlR_reg_dom"/>
</dbReference>
<dbReference type="Pfam" id="PF00172">
    <property type="entry name" value="Zn_clus"/>
    <property type="match status" value="1"/>
</dbReference>
<evidence type="ECO:0000256" key="3">
    <source>
        <dbReference type="ARBA" id="ARBA00023242"/>
    </source>
</evidence>
<dbReference type="InterPro" id="IPR001138">
    <property type="entry name" value="Zn2Cys6_DnaBD"/>
</dbReference>
<evidence type="ECO:0000256" key="2">
    <source>
        <dbReference type="ARBA" id="ARBA00022723"/>
    </source>
</evidence>
<dbReference type="GeneID" id="95975204"/>
<feature type="region of interest" description="Disordered" evidence="4">
    <location>
        <begin position="701"/>
        <end position="720"/>
    </location>
</feature>
<sequence>MDQSTQKQKRVRSQLSCDPCRIGKLKCSRKKPCDQCEKRNKAASCTYPAPVSKPRRDNNVKGRIRHLEQLVVDLMNSKSAVDSTVANAYSEHSSNSVAHVGQAEQPSHIAKTNQKEIQLTPPDSEQDFVTRLGVPEPKVPDDTGSAAIGQLKINGGGTSYVGSAHWATILDGIADLKRELDSDDDNDATIDDVLPGQNEASNVTGSTGVTGSLLQSPKVLTKSELLQRLPPRHKVDQLLATWFSSSDPFKAVIHKIQFEIEYQQFWNDPQAAPTIWIALLYAIMSLGCFFRLQRSKEFATPQAHAICSEADEYHKLSASALVLGEYMTPKPFTIEALLLYLGLWRAKAADLEVWLLLGVVVRLALRMGYHRDASHYGKLSPYACEMRRRTYAILYMSDVLISFHLGLPGMLRTIQSDTQPPHNILDQDFGVDSIALPPERPVEEFTPSAYGNAKVRICRVFSNAAELSHLTSPPSYDAVMAVDAELEHASANIPPSLRKKAFEMRVTESPEVILCCINLDILLLKTKCVLHRRFMVNSATEPAMAYSRRACVESSMQMLRHHHTTSEASRAGGRLESVSWYIESYAKADFLMAAMIVCLELNQSGQEGCSGSASTESVVATREEMMKALEKTKAIWEESIRETTQLLGQGDAMKRYALNDNAIMQDTMKACKAMERMLHIVKNRQNKPNAAFLQTGPSTLSTSVSTWPASTPSSVTNSTMVPNMHTIDQDWQYGGGGGYAKTTGLQDLNPTFDSMMSDIQNIDWTTWEQQLGAQNQEDILNWRIDDLMGDGGFSTDDLTVELSSAQPLTTTTTTTTTTTAIPSVLNAGSGAIVKDNDAWL</sequence>
<organism evidence="6 7">
    <name type="scientific">Neodothiora populina</name>
    <dbReference type="NCBI Taxonomy" id="2781224"/>
    <lineage>
        <taxon>Eukaryota</taxon>
        <taxon>Fungi</taxon>
        <taxon>Dikarya</taxon>
        <taxon>Ascomycota</taxon>
        <taxon>Pezizomycotina</taxon>
        <taxon>Dothideomycetes</taxon>
        <taxon>Dothideomycetidae</taxon>
        <taxon>Dothideales</taxon>
        <taxon>Dothioraceae</taxon>
        <taxon>Neodothiora</taxon>
    </lineage>
</organism>
<feature type="domain" description="Zn(2)-C6 fungal-type" evidence="5">
    <location>
        <begin position="16"/>
        <end position="47"/>
    </location>
</feature>
<name>A0ABR3PQ62_9PEZI</name>
<dbReference type="InterPro" id="IPR036864">
    <property type="entry name" value="Zn2-C6_fun-type_DNA-bd_sf"/>
</dbReference>
<comment type="caution">
    <text evidence="6">The sequence shown here is derived from an EMBL/GenBank/DDBJ whole genome shotgun (WGS) entry which is preliminary data.</text>
</comment>
<dbReference type="CDD" id="cd12148">
    <property type="entry name" value="fungal_TF_MHR"/>
    <property type="match status" value="1"/>
</dbReference>
<dbReference type="SMART" id="SM00066">
    <property type="entry name" value="GAL4"/>
    <property type="match status" value="1"/>
</dbReference>
<dbReference type="EMBL" id="JBFMKM010000003">
    <property type="protein sequence ID" value="KAL1311323.1"/>
    <property type="molecule type" value="Genomic_DNA"/>
</dbReference>
<evidence type="ECO:0000313" key="7">
    <source>
        <dbReference type="Proteomes" id="UP001562354"/>
    </source>
</evidence>
<proteinExistence type="predicted"/>
<dbReference type="SUPFAM" id="SSF57701">
    <property type="entry name" value="Zn2/Cys6 DNA-binding domain"/>
    <property type="match status" value="1"/>
</dbReference>
<dbReference type="PANTHER" id="PTHR31001:SF49">
    <property type="entry name" value="ZN(II)2CYS6 TRANSCRIPTION FACTOR (EUROFUNG)"/>
    <property type="match status" value="1"/>
</dbReference>
<dbReference type="PROSITE" id="PS50048">
    <property type="entry name" value="ZN2_CY6_FUNGAL_2"/>
    <property type="match status" value="1"/>
</dbReference>
<dbReference type="RefSeq" id="XP_069204172.1">
    <property type="nucleotide sequence ID" value="XM_069348551.1"/>
</dbReference>
<reference evidence="6 7" key="1">
    <citation type="submission" date="2024-07" db="EMBL/GenBank/DDBJ databases">
        <title>Draft sequence of the Neodothiora populina.</title>
        <authorList>
            <person name="Drown D.D."/>
            <person name="Schuette U.S."/>
            <person name="Buechlein A.B."/>
            <person name="Rusch D.R."/>
            <person name="Winton L.W."/>
            <person name="Adams G.A."/>
        </authorList>
    </citation>
    <scope>NUCLEOTIDE SEQUENCE [LARGE SCALE GENOMIC DNA]</scope>
    <source>
        <strain evidence="6 7">CPC 39397</strain>
    </source>
</reference>
<gene>
    <name evidence="6" type="ORF">AAFC00_001501</name>
</gene>
<dbReference type="Gene3D" id="4.10.240.10">
    <property type="entry name" value="Zn(2)-C6 fungal-type DNA-binding domain"/>
    <property type="match status" value="1"/>
</dbReference>
<keyword evidence="2" id="KW-0479">Metal-binding</keyword>
<dbReference type="PANTHER" id="PTHR31001">
    <property type="entry name" value="UNCHARACTERIZED TRANSCRIPTIONAL REGULATORY PROTEIN"/>
    <property type="match status" value="1"/>
</dbReference>
<evidence type="ECO:0000256" key="1">
    <source>
        <dbReference type="ARBA" id="ARBA00004123"/>
    </source>
</evidence>
<evidence type="ECO:0000259" key="5">
    <source>
        <dbReference type="PROSITE" id="PS50048"/>
    </source>
</evidence>